<dbReference type="Proteomes" id="UP000006706">
    <property type="component" value="Chromosome 8L"/>
</dbReference>
<organism evidence="1 2">
    <name type="scientific">Aspergillus niger (strain ATCC MYA-4892 / CBS 513.88 / FGSC A1513)</name>
    <dbReference type="NCBI Taxonomy" id="425011"/>
    <lineage>
        <taxon>Eukaryota</taxon>
        <taxon>Fungi</taxon>
        <taxon>Dikarya</taxon>
        <taxon>Ascomycota</taxon>
        <taxon>Pezizomycotina</taxon>
        <taxon>Eurotiomycetes</taxon>
        <taxon>Eurotiomycetidae</taxon>
        <taxon>Eurotiales</taxon>
        <taxon>Aspergillaceae</taxon>
        <taxon>Aspergillus</taxon>
        <taxon>Aspergillus subgen. Circumdati</taxon>
    </lineage>
</organism>
<dbReference type="HOGENOM" id="CLU_3426853_0_0_1"/>
<dbReference type="VEuPathDB" id="FungiDB:An18g00310"/>
<sequence length="21" mass="2574">MATEIYQFGRNMQSLYDSYQQ</sequence>
<accession>A2R9V1</accession>
<gene>
    <name evidence="1" type="ORF">An18g00310</name>
</gene>
<evidence type="ECO:0000313" key="2">
    <source>
        <dbReference type="Proteomes" id="UP000006706"/>
    </source>
</evidence>
<proteinExistence type="predicted"/>
<evidence type="ECO:0000313" key="1">
    <source>
        <dbReference type="EMBL" id="CAK43107.1"/>
    </source>
</evidence>
<dbReference type="AlphaFoldDB" id="A2R9V1"/>
<reference evidence="1 2" key="1">
    <citation type="journal article" date="2007" name="Nat. Biotechnol.">
        <title>Genome sequencing and analysis of the versatile cell factory Aspergillus niger CBS 513.88.</title>
        <authorList>
            <person name="Pel H.J."/>
            <person name="de Winde J.H."/>
            <person name="Archer D.B."/>
            <person name="Dyer P.S."/>
            <person name="Hofmann G."/>
            <person name="Schaap P.J."/>
            <person name="Turner G."/>
            <person name="de Vries R.P."/>
            <person name="Albang R."/>
            <person name="Albermann K."/>
            <person name="Andersen M.R."/>
            <person name="Bendtsen J.D."/>
            <person name="Benen J.A."/>
            <person name="van den Berg M."/>
            <person name="Breestraat S."/>
            <person name="Caddick M.X."/>
            <person name="Contreras R."/>
            <person name="Cornell M."/>
            <person name="Coutinho P.M."/>
            <person name="Danchin E.G."/>
            <person name="Debets A.J."/>
            <person name="Dekker P."/>
            <person name="van Dijck P.W."/>
            <person name="van Dijk A."/>
            <person name="Dijkhuizen L."/>
            <person name="Driessen A.J."/>
            <person name="d'Enfert C."/>
            <person name="Geysens S."/>
            <person name="Goosen C."/>
            <person name="Groot G.S."/>
            <person name="de Groot P.W."/>
            <person name="Guillemette T."/>
            <person name="Henrissat B."/>
            <person name="Herweijer M."/>
            <person name="van den Hombergh J.P."/>
            <person name="van den Hondel C.A."/>
            <person name="van der Heijden R.T."/>
            <person name="van der Kaaij R.M."/>
            <person name="Klis F.M."/>
            <person name="Kools H.J."/>
            <person name="Kubicek C.P."/>
            <person name="van Kuyk P.A."/>
            <person name="Lauber J."/>
            <person name="Lu X."/>
            <person name="van der Maarel M.J."/>
            <person name="Meulenberg R."/>
            <person name="Menke H."/>
            <person name="Mortimer M.A."/>
            <person name="Nielsen J."/>
            <person name="Oliver S.G."/>
            <person name="Olsthoorn M."/>
            <person name="Pal K."/>
            <person name="van Peij N.N."/>
            <person name="Ram A.F."/>
            <person name="Rinas U."/>
            <person name="Roubos J.A."/>
            <person name="Sagt C.M."/>
            <person name="Schmoll M."/>
            <person name="Sun J."/>
            <person name="Ussery D."/>
            <person name="Varga J."/>
            <person name="Vervecken W."/>
            <person name="van de Vondervoort P.J."/>
            <person name="Wedler H."/>
            <person name="Wosten H.A."/>
            <person name="Zeng A.P."/>
            <person name="van Ooyen A.J."/>
            <person name="Visser J."/>
            <person name="Stam H."/>
        </authorList>
    </citation>
    <scope>NUCLEOTIDE SEQUENCE [LARGE SCALE GENOMIC DNA]</scope>
    <source>
        <strain evidence="2">CBS 513.88 / FGSC A1513 / ATCC MYA-4892</strain>
    </source>
</reference>
<dbReference type="EMBL" id="AM270395">
    <property type="protein sequence ID" value="CAK43107.1"/>
    <property type="molecule type" value="Genomic_DNA"/>
</dbReference>
<protein>
    <submittedName>
        <fullName evidence="1">Contig An18c0020, genomic contig</fullName>
    </submittedName>
</protein>
<name>A2R9V1_ASPNC</name>
<keyword evidence="2" id="KW-1185">Reference proteome</keyword>